<dbReference type="EMBL" id="CACSHJ010000088">
    <property type="protein sequence ID" value="CAA0375705.1"/>
    <property type="molecule type" value="Genomic_DNA"/>
</dbReference>
<organism evidence="1 2">
    <name type="scientific">Arabidopsis thaliana</name>
    <name type="common">Mouse-ear cress</name>
    <dbReference type="NCBI Taxonomy" id="3702"/>
    <lineage>
        <taxon>Eukaryota</taxon>
        <taxon>Viridiplantae</taxon>
        <taxon>Streptophyta</taxon>
        <taxon>Embryophyta</taxon>
        <taxon>Tracheophyta</taxon>
        <taxon>Spermatophyta</taxon>
        <taxon>Magnoliopsida</taxon>
        <taxon>eudicotyledons</taxon>
        <taxon>Gunneridae</taxon>
        <taxon>Pentapetalae</taxon>
        <taxon>rosids</taxon>
        <taxon>malvids</taxon>
        <taxon>Brassicales</taxon>
        <taxon>Brassicaceae</taxon>
        <taxon>Camelineae</taxon>
        <taxon>Arabidopsis</taxon>
    </lineage>
</organism>
<evidence type="ECO:0000313" key="2">
    <source>
        <dbReference type="Proteomes" id="UP000434276"/>
    </source>
</evidence>
<evidence type="ECO:0000313" key="1">
    <source>
        <dbReference type="EMBL" id="CAA0375705.1"/>
    </source>
</evidence>
<dbReference type="ExpressionAtlas" id="A0A5S9X5E9">
    <property type="expression patterns" value="differential"/>
</dbReference>
<proteinExistence type="predicted"/>
<sequence>MVTLLVLRMISAITRKTPVKTLSKRSKTFNETGGGEGGGGAIKLITINVHIRYSFTMITISQYFHLVDELRNCTRKVWSTYPKELIELLRDSMVTH</sequence>
<reference evidence="1 2" key="1">
    <citation type="submission" date="2019-12" db="EMBL/GenBank/DDBJ databases">
        <authorList>
            <person name="Jiao W.-B."/>
            <person name="Schneeberger K."/>
        </authorList>
    </citation>
    <scope>NUCLEOTIDE SEQUENCE [LARGE SCALE GENOMIC DNA]</scope>
    <source>
        <strain evidence="2">cv. C24</strain>
    </source>
</reference>
<accession>A0A5S9X5E9</accession>
<gene>
    <name evidence="1" type="ORF">C24_LOCUS10264</name>
</gene>
<dbReference type="Proteomes" id="UP000434276">
    <property type="component" value="Unassembled WGS sequence"/>
</dbReference>
<protein>
    <submittedName>
        <fullName evidence="1">Uncharacterized protein</fullName>
    </submittedName>
</protein>
<name>A0A5S9X5E9_ARATH</name>
<dbReference type="AlphaFoldDB" id="A0A5S9X5E9"/>